<dbReference type="AlphaFoldDB" id="A0AAE1PG15"/>
<evidence type="ECO:0000259" key="6">
    <source>
        <dbReference type="Pfam" id="PF09302"/>
    </source>
</evidence>
<dbReference type="InterPro" id="IPR015381">
    <property type="entry name" value="XLF-like_N"/>
</dbReference>
<keyword evidence="4" id="KW-0539">Nucleus</keyword>
<comment type="caution">
    <text evidence="7">The sequence shown here is derived from an EMBL/GenBank/DDBJ whole genome shotgun (WGS) entry which is preliminary data.</text>
</comment>
<evidence type="ECO:0000256" key="5">
    <source>
        <dbReference type="SAM" id="MobiDB-lite"/>
    </source>
</evidence>
<organism evidence="7 8">
    <name type="scientific">Petrolisthes manimaculis</name>
    <dbReference type="NCBI Taxonomy" id="1843537"/>
    <lineage>
        <taxon>Eukaryota</taxon>
        <taxon>Metazoa</taxon>
        <taxon>Ecdysozoa</taxon>
        <taxon>Arthropoda</taxon>
        <taxon>Crustacea</taxon>
        <taxon>Multicrustacea</taxon>
        <taxon>Malacostraca</taxon>
        <taxon>Eumalacostraca</taxon>
        <taxon>Eucarida</taxon>
        <taxon>Decapoda</taxon>
        <taxon>Pleocyemata</taxon>
        <taxon>Anomura</taxon>
        <taxon>Galatheoidea</taxon>
        <taxon>Porcellanidae</taxon>
        <taxon>Petrolisthes</taxon>
    </lineage>
</organism>
<evidence type="ECO:0000256" key="3">
    <source>
        <dbReference type="ARBA" id="ARBA00023204"/>
    </source>
</evidence>
<gene>
    <name evidence="7" type="ORF">Pmani_020815</name>
</gene>
<proteinExistence type="predicted"/>
<evidence type="ECO:0000313" key="7">
    <source>
        <dbReference type="EMBL" id="KAK4307426.1"/>
    </source>
</evidence>
<comment type="subcellular location">
    <subcellularLocation>
        <location evidence="1">Nucleus</location>
    </subcellularLocation>
</comment>
<sequence>MSKLEQWKLVEEAKWGPLPSLGPEWMGKSFTNERGYQVLLTNGCGIWGESRRAKYIIDKAEDWAPCLEAGVEEISSLVLSELTKQNVEVLWIEEKQCVLLKVSSKLNNLSYRWEFELNRLTDELFKHHWVIPMFVQVCHLGLQVRQLTKEVEQKKTQLEELLPDNKLATKTSNKTSKSKNSLLESATERVCVSGPWAAMQEHISLSPDIMKYVNTFQLQAPDENPSKSKTGKAPAIPVLVDVETEAEIEAREAEEQKKRRAKIQEITQGTNVQSIQGKKKKKLKI</sequence>
<evidence type="ECO:0000256" key="1">
    <source>
        <dbReference type="ARBA" id="ARBA00004123"/>
    </source>
</evidence>
<evidence type="ECO:0000256" key="4">
    <source>
        <dbReference type="ARBA" id="ARBA00023242"/>
    </source>
</evidence>
<feature type="domain" description="XLF-like N-terminal" evidence="6">
    <location>
        <begin position="15"/>
        <end position="118"/>
    </location>
</feature>
<name>A0AAE1PG15_9EUCA</name>
<protein>
    <recommendedName>
        <fullName evidence="6">XLF-like N-terminal domain-containing protein</fullName>
    </recommendedName>
</protein>
<dbReference type="EMBL" id="JAWZYT010002008">
    <property type="protein sequence ID" value="KAK4307426.1"/>
    <property type="molecule type" value="Genomic_DNA"/>
</dbReference>
<reference evidence="7" key="1">
    <citation type="submission" date="2023-11" db="EMBL/GenBank/DDBJ databases">
        <title>Genome assemblies of two species of porcelain crab, Petrolisthes cinctipes and Petrolisthes manimaculis (Anomura: Porcellanidae).</title>
        <authorList>
            <person name="Angst P."/>
        </authorList>
    </citation>
    <scope>NUCLEOTIDE SEQUENCE</scope>
    <source>
        <strain evidence="7">PB745_02</strain>
        <tissue evidence="7">Gill</tissue>
    </source>
</reference>
<evidence type="ECO:0000256" key="2">
    <source>
        <dbReference type="ARBA" id="ARBA00022763"/>
    </source>
</evidence>
<dbReference type="Proteomes" id="UP001292094">
    <property type="component" value="Unassembled WGS sequence"/>
</dbReference>
<dbReference type="GO" id="GO:0006303">
    <property type="term" value="P:double-strand break repair via nonhomologous end joining"/>
    <property type="evidence" value="ECO:0007669"/>
    <property type="project" value="UniProtKB-ARBA"/>
</dbReference>
<evidence type="ECO:0000313" key="8">
    <source>
        <dbReference type="Proteomes" id="UP001292094"/>
    </source>
</evidence>
<keyword evidence="8" id="KW-1185">Reference proteome</keyword>
<feature type="compositionally biased region" description="Polar residues" evidence="5">
    <location>
        <begin position="266"/>
        <end position="276"/>
    </location>
</feature>
<keyword evidence="3" id="KW-0234">DNA repair</keyword>
<dbReference type="GO" id="GO:0005634">
    <property type="term" value="C:nucleus"/>
    <property type="evidence" value="ECO:0007669"/>
    <property type="project" value="UniProtKB-SubCell"/>
</dbReference>
<dbReference type="CDD" id="cd22285">
    <property type="entry name" value="HD_XLF_N"/>
    <property type="match status" value="1"/>
</dbReference>
<accession>A0AAE1PG15</accession>
<dbReference type="Pfam" id="PF09302">
    <property type="entry name" value="XLF"/>
    <property type="match status" value="1"/>
</dbReference>
<feature type="region of interest" description="Disordered" evidence="5">
    <location>
        <begin position="266"/>
        <end position="285"/>
    </location>
</feature>
<dbReference type="Gene3D" id="2.170.210.10">
    <property type="entry name" value="DNA double-strand break repair and VJ recombination XRCC4, N-terminal"/>
    <property type="match status" value="1"/>
</dbReference>
<keyword evidence="2" id="KW-0227">DNA damage</keyword>
<dbReference type="InterPro" id="IPR038051">
    <property type="entry name" value="XRCC4-like_N_sf"/>
</dbReference>